<sequence>MAWSAACANNGGGVVLVPTMGRFLVLPLLLQGPCNGSIQLQIDGDLLASPDKAYAFGYYWLKISRVNDLAIYGVGRLVGRGQSAWPYNTCSTGASCNTLPISESRVQIKDVKYEDIRGTSSIQAAVTFNCSQVVPCQGIVLQNINLAFNGTASSTSICQNVKGSAFGPQLPPPCF</sequence>
<evidence type="ECO:0000256" key="1">
    <source>
        <dbReference type="ARBA" id="ARBA00004191"/>
    </source>
</evidence>
<protein>
    <recommendedName>
        <fullName evidence="11">Polygalacturonase</fullName>
    </recommendedName>
</protein>
<evidence type="ECO:0008006" key="11">
    <source>
        <dbReference type="Google" id="ProtNLM"/>
    </source>
</evidence>
<comment type="similarity">
    <text evidence="2 8">Belongs to the glycosyl hydrolase 28 family.</text>
</comment>
<dbReference type="InterPro" id="IPR011050">
    <property type="entry name" value="Pectin_lyase_fold/virulence"/>
</dbReference>
<keyword evidence="4" id="KW-0964">Secreted</keyword>
<dbReference type="EMBL" id="OZ021739">
    <property type="protein sequence ID" value="CAK9321782.1"/>
    <property type="molecule type" value="Genomic_DNA"/>
</dbReference>
<evidence type="ECO:0000256" key="7">
    <source>
        <dbReference type="ARBA" id="ARBA00023316"/>
    </source>
</evidence>
<name>A0ABP0YMN5_9ROSI</name>
<dbReference type="PANTHER" id="PTHR31375">
    <property type="match status" value="1"/>
</dbReference>
<keyword evidence="7" id="KW-0961">Cell wall biogenesis/degradation</keyword>
<keyword evidence="6 8" id="KW-0326">Glycosidase</keyword>
<evidence type="ECO:0000313" key="9">
    <source>
        <dbReference type="EMBL" id="CAK9321782.1"/>
    </source>
</evidence>
<dbReference type="Gene3D" id="2.160.20.10">
    <property type="entry name" value="Single-stranded right-handed beta-helix, Pectin lyase-like"/>
    <property type="match status" value="2"/>
</dbReference>
<comment type="subcellular location">
    <subcellularLocation>
        <location evidence="1">Secreted</location>
        <location evidence="1">Cell wall</location>
    </subcellularLocation>
</comment>
<organism evidence="9 10">
    <name type="scientific">Citrullus colocynthis</name>
    <name type="common">colocynth</name>
    <dbReference type="NCBI Taxonomy" id="252529"/>
    <lineage>
        <taxon>Eukaryota</taxon>
        <taxon>Viridiplantae</taxon>
        <taxon>Streptophyta</taxon>
        <taxon>Embryophyta</taxon>
        <taxon>Tracheophyta</taxon>
        <taxon>Spermatophyta</taxon>
        <taxon>Magnoliopsida</taxon>
        <taxon>eudicotyledons</taxon>
        <taxon>Gunneridae</taxon>
        <taxon>Pentapetalae</taxon>
        <taxon>rosids</taxon>
        <taxon>fabids</taxon>
        <taxon>Cucurbitales</taxon>
        <taxon>Cucurbitaceae</taxon>
        <taxon>Benincaseae</taxon>
        <taxon>Citrullus</taxon>
    </lineage>
</organism>
<gene>
    <name evidence="9" type="ORF">CITCOLO1_LOCUS13873</name>
</gene>
<dbReference type="SUPFAM" id="SSF51126">
    <property type="entry name" value="Pectin lyase-like"/>
    <property type="match status" value="2"/>
</dbReference>
<evidence type="ECO:0000256" key="6">
    <source>
        <dbReference type="ARBA" id="ARBA00023295"/>
    </source>
</evidence>
<dbReference type="InterPro" id="IPR000743">
    <property type="entry name" value="Glyco_hydro_28"/>
</dbReference>
<evidence type="ECO:0000256" key="8">
    <source>
        <dbReference type="RuleBase" id="RU361169"/>
    </source>
</evidence>
<evidence type="ECO:0000256" key="2">
    <source>
        <dbReference type="ARBA" id="ARBA00008834"/>
    </source>
</evidence>
<evidence type="ECO:0000256" key="3">
    <source>
        <dbReference type="ARBA" id="ARBA00022512"/>
    </source>
</evidence>
<reference evidence="9 10" key="1">
    <citation type="submission" date="2024-03" db="EMBL/GenBank/DDBJ databases">
        <authorList>
            <person name="Gkanogiannis A."/>
            <person name="Becerra Lopez-Lavalle L."/>
        </authorList>
    </citation>
    <scope>NUCLEOTIDE SEQUENCE [LARGE SCALE GENOMIC DNA]</scope>
</reference>
<evidence type="ECO:0000256" key="4">
    <source>
        <dbReference type="ARBA" id="ARBA00022525"/>
    </source>
</evidence>
<evidence type="ECO:0000313" key="10">
    <source>
        <dbReference type="Proteomes" id="UP001642487"/>
    </source>
</evidence>
<keyword evidence="3" id="KW-0134">Cell wall</keyword>
<proteinExistence type="inferred from homology"/>
<keyword evidence="5 8" id="KW-0378">Hydrolase</keyword>
<accession>A0ABP0YMN5</accession>
<evidence type="ECO:0000256" key="5">
    <source>
        <dbReference type="ARBA" id="ARBA00022801"/>
    </source>
</evidence>
<keyword evidence="10" id="KW-1185">Reference proteome</keyword>
<dbReference type="Pfam" id="PF00295">
    <property type="entry name" value="Glyco_hydro_28"/>
    <property type="match status" value="2"/>
</dbReference>
<dbReference type="InterPro" id="IPR012334">
    <property type="entry name" value="Pectin_lyas_fold"/>
</dbReference>
<dbReference type="Proteomes" id="UP001642487">
    <property type="component" value="Chromosome 5"/>
</dbReference>